<sequence>MTRHVLAAMGVDGREIAREGRPAAPSLAVVAAYGDLHACDYVTVSQGGSMGLYARDPGGVWDAVSPGTDAVTVDEMRLWFELTHHYPGPDGADPSHPLGRAPQPGAVGRMDERRAIALVQEHITTGGLDYPTQGLVADRFAAGWSVYAPVDVDDSDPMAFLDMPVGRSVFMVGDTGRIKEVTSAIPPEQADALFTAEEAFVRRPPAEEAFMNDLKTEFERLDARSGQPGAINFTVVGAPPEDVTAARVTALTDEIARQLALCGPQRWERMVAAFSCAVSAETADLCFWQHERPMEARVPEQIALLVRRQRHLAAAMPAGPWLRLMVAVTNGPGGRAQVSTQYDYGDQRLPEGQLLAPTHYRNDLAAYPRADVPAWLRTYAGANGQRTASPRTAPPRSAPPRSAAPRQEAPERPFVDSLVGWTTHVVADQQRITYGRDSLAWEEIEWVRYPVSRTKHQGFLFPSMYTNTYTFGVGRYGNSPKSLGNLVWSKGGKRAEAPEGWLALVEFAQRVLEPRLLAERLDLIRRGGSFTIGEMSLHRGGLTLRGVMEADWGSLTDVEVADGLVWIHERGRRQPVRVSLDSANAVLLPRIVAAMAG</sequence>
<accession>A0A6G3TB41</accession>
<dbReference type="Proteomes" id="UP000475666">
    <property type="component" value="Unassembled WGS sequence"/>
</dbReference>
<protein>
    <submittedName>
        <fullName evidence="2">Uncharacterized protein</fullName>
    </submittedName>
</protein>
<dbReference type="AlphaFoldDB" id="A0A6G3TB41"/>
<proteinExistence type="predicted"/>
<reference evidence="2 3" key="1">
    <citation type="submission" date="2020-01" db="EMBL/GenBank/DDBJ databases">
        <title>Insect and environment-associated Actinomycetes.</title>
        <authorList>
            <person name="Currrie C."/>
            <person name="Chevrette M."/>
            <person name="Carlson C."/>
            <person name="Stubbendieck R."/>
            <person name="Wendt-Pienkowski E."/>
        </authorList>
    </citation>
    <scope>NUCLEOTIDE SEQUENCE [LARGE SCALE GENOMIC DNA]</scope>
    <source>
        <strain evidence="2 3">SID7739</strain>
    </source>
</reference>
<comment type="caution">
    <text evidence="2">The sequence shown here is derived from an EMBL/GenBank/DDBJ whole genome shotgun (WGS) entry which is preliminary data.</text>
</comment>
<gene>
    <name evidence="2" type="ORF">G3I66_11675</name>
</gene>
<dbReference type="RefSeq" id="WP_164273395.1">
    <property type="nucleotide sequence ID" value="NZ_JAAGMQ010000344.1"/>
</dbReference>
<evidence type="ECO:0000313" key="2">
    <source>
        <dbReference type="EMBL" id="NEC33832.1"/>
    </source>
</evidence>
<organism evidence="2 3">
    <name type="scientific">Streptomyces rubrogriseus</name>
    <dbReference type="NCBI Taxonomy" id="194673"/>
    <lineage>
        <taxon>Bacteria</taxon>
        <taxon>Bacillati</taxon>
        <taxon>Actinomycetota</taxon>
        <taxon>Actinomycetes</taxon>
        <taxon>Kitasatosporales</taxon>
        <taxon>Streptomycetaceae</taxon>
        <taxon>Streptomyces</taxon>
        <taxon>Streptomyces violaceoruber group</taxon>
    </lineage>
</organism>
<dbReference type="InterPro" id="IPR036170">
    <property type="entry name" value="YezG-like_sf"/>
</dbReference>
<evidence type="ECO:0000313" key="3">
    <source>
        <dbReference type="Proteomes" id="UP000475666"/>
    </source>
</evidence>
<evidence type="ECO:0000256" key="1">
    <source>
        <dbReference type="SAM" id="MobiDB-lite"/>
    </source>
</evidence>
<name>A0A6G3TB41_9ACTN</name>
<dbReference type="EMBL" id="JAAGMQ010000344">
    <property type="protein sequence ID" value="NEC33832.1"/>
    <property type="molecule type" value="Genomic_DNA"/>
</dbReference>
<feature type="region of interest" description="Disordered" evidence="1">
    <location>
        <begin position="383"/>
        <end position="413"/>
    </location>
</feature>
<dbReference type="SUPFAM" id="SSF160424">
    <property type="entry name" value="BH3703-like"/>
    <property type="match status" value="1"/>
</dbReference>